<sequence length="304" mass="33663">MGWLRDAGLTTKLTFAFLFCALMTLLAVMVGGHGMNEVSRHFKRVLTNNEMSDVNDDVRTSIAEQNRDLYRLLASSIVGGSNAEGAEIIQSIKTNRSLGKTAVILHRENSLLEDNRSVGDLNAKDWLAYQESVDRFISLLETRDVEGARRLMASEVQPSYLRVIDELKIIRRSNSDQLSENIMDGNELVHHNLRVLGIITVLAFMAALAFGVILARLINLPLAMAIRAVQRIESGDLSVPIISTRHDELGQLLLAMNLMQTRLNDDIQQIVMTSDQIFYAANKVAGQVRAVQVASSRGDNAKSS</sequence>
<evidence type="ECO:0000256" key="8">
    <source>
        <dbReference type="ARBA" id="ARBA00023224"/>
    </source>
</evidence>
<reference evidence="12 13" key="1">
    <citation type="submission" date="2016-10" db="EMBL/GenBank/DDBJ databases">
        <title>Comparative genome analysis of multiple Pseudomonas spp. focuses on biocontrol and plant growth promoting traits.</title>
        <authorList>
            <person name="Tao X.-Y."/>
            <person name="Taylor C.G."/>
        </authorList>
    </citation>
    <scope>NUCLEOTIDE SEQUENCE [LARGE SCALE GENOMIC DNA]</scope>
    <source>
        <strain evidence="12 13">24D3</strain>
    </source>
</reference>
<evidence type="ECO:0000313" key="13">
    <source>
        <dbReference type="Proteomes" id="UP000285757"/>
    </source>
</evidence>
<dbReference type="GO" id="GO:0006935">
    <property type="term" value="P:chemotaxis"/>
    <property type="evidence" value="ECO:0007669"/>
    <property type="project" value="UniProtKB-KW"/>
</dbReference>
<keyword evidence="3" id="KW-0488">Methylation</keyword>
<dbReference type="GO" id="GO:0004888">
    <property type="term" value="F:transmembrane signaling receptor activity"/>
    <property type="evidence" value="ECO:0007669"/>
    <property type="project" value="TreeGrafter"/>
</dbReference>
<dbReference type="InterPro" id="IPR003660">
    <property type="entry name" value="HAMP_dom"/>
</dbReference>
<organism evidence="12 13">
    <name type="scientific">Pseudomonas fluorescens</name>
    <dbReference type="NCBI Taxonomy" id="294"/>
    <lineage>
        <taxon>Bacteria</taxon>
        <taxon>Pseudomonadati</taxon>
        <taxon>Pseudomonadota</taxon>
        <taxon>Gammaproteobacteria</taxon>
        <taxon>Pseudomonadales</taxon>
        <taxon>Pseudomonadaceae</taxon>
        <taxon>Pseudomonas</taxon>
    </lineage>
</organism>
<feature type="transmembrane region" description="Helical" evidence="10">
    <location>
        <begin position="13"/>
        <end position="34"/>
    </location>
</feature>
<keyword evidence="5 10" id="KW-0812">Transmembrane</keyword>
<dbReference type="SMART" id="SM00304">
    <property type="entry name" value="HAMP"/>
    <property type="match status" value="1"/>
</dbReference>
<dbReference type="CDD" id="cd06225">
    <property type="entry name" value="HAMP"/>
    <property type="match status" value="1"/>
</dbReference>
<evidence type="ECO:0000256" key="1">
    <source>
        <dbReference type="ARBA" id="ARBA00004236"/>
    </source>
</evidence>
<dbReference type="Pfam" id="PF00672">
    <property type="entry name" value="HAMP"/>
    <property type="match status" value="1"/>
</dbReference>
<dbReference type="Proteomes" id="UP000285757">
    <property type="component" value="Unassembled WGS sequence"/>
</dbReference>
<comment type="caution">
    <text evidence="12">The sequence shown here is derived from an EMBL/GenBank/DDBJ whole genome shotgun (WGS) entry which is preliminary data.</text>
</comment>
<dbReference type="Pfam" id="PF02203">
    <property type="entry name" value="TarH"/>
    <property type="match status" value="1"/>
</dbReference>
<dbReference type="RefSeq" id="WP_123532168.1">
    <property type="nucleotide sequence ID" value="NZ_MOBU01000007.1"/>
</dbReference>
<feature type="domain" description="HAMP" evidence="11">
    <location>
        <begin position="216"/>
        <end position="268"/>
    </location>
</feature>
<protein>
    <recommendedName>
        <fullName evidence="11">HAMP domain-containing protein</fullName>
    </recommendedName>
</protein>
<evidence type="ECO:0000256" key="6">
    <source>
        <dbReference type="ARBA" id="ARBA00022989"/>
    </source>
</evidence>
<evidence type="ECO:0000256" key="3">
    <source>
        <dbReference type="ARBA" id="ARBA00022481"/>
    </source>
</evidence>
<dbReference type="PANTHER" id="PTHR43531">
    <property type="entry name" value="PROTEIN ICFG"/>
    <property type="match status" value="1"/>
</dbReference>
<keyword evidence="4" id="KW-0145">Chemotaxis</keyword>
<evidence type="ECO:0000256" key="2">
    <source>
        <dbReference type="ARBA" id="ARBA00022475"/>
    </source>
</evidence>
<dbReference type="GO" id="GO:0007165">
    <property type="term" value="P:signal transduction"/>
    <property type="evidence" value="ECO:0007669"/>
    <property type="project" value="UniProtKB-KW"/>
</dbReference>
<feature type="transmembrane region" description="Helical" evidence="10">
    <location>
        <begin position="195"/>
        <end position="218"/>
    </location>
</feature>
<dbReference type="PANTHER" id="PTHR43531:SF11">
    <property type="entry name" value="METHYL-ACCEPTING CHEMOTAXIS PROTEIN 3"/>
    <property type="match status" value="1"/>
</dbReference>
<dbReference type="SUPFAM" id="SSF158472">
    <property type="entry name" value="HAMP domain-like"/>
    <property type="match status" value="1"/>
</dbReference>
<keyword evidence="2" id="KW-1003">Cell membrane</keyword>
<keyword evidence="6 10" id="KW-1133">Transmembrane helix</keyword>
<dbReference type="InterPro" id="IPR051310">
    <property type="entry name" value="MCP_chemotaxis"/>
</dbReference>
<evidence type="ECO:0000256" key="7">
    <source>
        <dbReference type="ARBA" id="ARBA00023136"/>
    </source>
</evidence>
<evidence type="ECO:0000259" key="11">
    <source>
        <dbReference type="PROSITE" id="PS50885"/>
    </source>
</evidence>
<dbReference type="AlphaFoldDB" id="A0A423LKD6"/>
<dbReference type="Gene3D" id="6.10.340.10">
    <property type="match status" value="1"/>
</dbReference>
<dbReference type="PROSITE" id="PS50885">
    <property type="entry name" value="HAMP"/>
    <property type="match status" value="1"/>
</dbReference>
<dbReference type="EMBL" id="MOBU01000007">
    <property type="protein sequence ID" value="RON68792.1"/>
    <property type="molecule type" value="Genomic_DNA"/>
</dbReference>
<evidence type="ECO:0000313" key="12">
    <source>
        <dbReference type="EMBL" id="RON68792.1"/>
    </source>
</evidence>
<keyword evidence="7 10" id="KW-0472">Membrane</keyword>
<accession>A0A423LKD6</accession>
<evidence type="ECO:0000256" key="5">
    <source>
        <dbReference type="ARBA" id="ARBA00022692"/>
    </source>
</evidence>
<proteinExistence type="inferred from homology"/>
<evidence type="ECO:0000256" key="10">
    <source>
        <dbReference type="SAM" id="Phobius"/>
    </source>
</evidence>
<dbReference type="GO" id="GO:0005886">
    <property type="term" value="C:plasma membrane"/>
    <property type="evidence" value="ECO:0007669"/>
    <property type="project" value="UniProtKB-SubCell"/>
</dbReference>
<dbReference type="InterPro" id="IPR003122">
    <property type="entry name" value="Tar_rcpt_lig-bd"/>
</dbReference>
<name>A0A423LKD6_PSEFL</name>
<comment type="subcellular location">
    <subcellularLocation>
        <location evidence="1">Cell membrane</location>
    </subcellularLocation>
</comment>
<evidence type="ECO:0000256" key="9">
    <source>
        <dbReference type="ARBA" id="ARBA00029447"/>
    </source>
</evidence>
<keyword evidence="8" id="KW-0807">Transducer</keyword>
<gene>
    <name evidence="12" type="ORF">BK671_10645</name>
</gene>
<comment type="similarity">
    <text evidence="9">Belongs to the methyl-accepting chemotaxis (MCP) protein family.</text>
</comment>
<evidence type="ECO:0000256" key="4">
    <source>
        <dbReference type="ARBA" id="ARBA00022500"/>
    </source>
</evidence>